<gene>
    <name evidence="2" type="ORF">RB2654_01275</name>
</gene>
<dbReference type="AlphaFoldDB" id="A3VI92"/>
<sequence length="88" mass="9667">MRFALAILVWTVPAIGVADASNPWPAVFEMMEAKDCMASEEEIIAVLTDEGVDSWTRNIMIANAGESGTFSHDRESGTYTLHKTEKCT</sequence>
<feature type="chain" id="PRO_5002661804" evidence="1">
    <location>
        <begin position="21"/>
        <end position="88"/>
    </location>
</feature>
<keyword evidence="1" id="KW-0732">Signal</keyword>
<keyword evidence="3" id="KW-1185">Reference proteome</keyword>
<dbReference type="Proteomes" id="UP000002931">
    <property type="component" value="Unassembled WGS sequence"/>
</dbReference>
<dbReference type="EC" id="3.6.3.14" evidence="2"/>
<accession>A3VI92</accession>
<reference evidence="2 3" key="1">
    <citation type="journal article" date="2010" name="J. Bacteriol.">
        <title>Genome sequences of Pelagibaca bermudensis HTCC2601T and Maritimibacter alkaliphilus HTCC2654T, the type strains of two marine Roseobacter genera.</title>
        <authorList>
            <person name="Thrash J.C."/>
            <person name="Cho J.C."/>
            <person name="Ferriera S."/>
            <person name="Johnson J."/>
            <person name="Vergin K.L."/>
            <person name="Giovannoni S.J."/>
        </authorList>
    </citation>
    <scope>NUCLEOTIDE SEQUENCE [LARGE SCALE GENOMIC DNA]</scope>
    <source>
        <strain evidence="2 3">HTCC2654</strain>
    </source>
</reference>
<dbReference type="GO" id="GO:0016787">
    <property type="term" value="F:hydrolase activity"/>
    <property type="evidence" value="ECO:0007669"/>
    <property type="project" value="UniProtKB-KW"/>
</dbReference>
<evidence type="ECO:0000256" key="1">
    <source>
        <dbReference type="SAM" id="SignalP"/>
    </source>
</evidence>
<proteinExistence type="predicted"/>
<protein>
    <submittedName>
        <fullName evidence="2">ATP synthase subunit E</fullName>
        <ecNumber evidence="2">3.6.3.14</ecNumber>
    </submittedName>
</protein>
<name>A3VI92_9RHOB</name>
<comment type="caution">
    <text evidence="2">The sequence shown here is derived from an EMBL/GenBank/DDBJ whole genome shotgun (WGS) entry which is preliminary data.</text>
</comment>
<feature type="signal peptide" evidence="1">
    <location>
        <begin position="1"/>
        <end position="20"/>
    </location>
</feature>
<dbReference type="EMBL" id="AAMT01000010">
    <property type="protein sequence ID" value="EAQ12091.1"/>
    <property type="molecule type" value="Genomic_DNA"/>
</dbReference>
<dbReference type="RefSeq" id="WP_008327913.1">
    <property type="nucleotide sequence ID" value="NZ_CH902578.1"/>
</dbReference>
<organism evidence="2 3">
    <name type="scientific">Maritimibacter alkaliphilus HTCC2654</name>
    <dbReference type="NCBI Taxonomy" id="314271"/>
    <lineage>
        <taxon>Bacteria</taxon>
        <taxon>Pseudomonadati</taxon>
        <taxon>Pseudomonadota</taxon>
        <taxon>Alphaproteobacteria</taxon>
        <taxon>Rhodobacterales</taxon>
        <taxon>Roseobacteraceae</taxon>
        <taxon>Maritimibacter</taxon>
    </lineage>
</organism>
<dbReference type="HOGENOM" id="CLU_2465373_0_0_5"/>
<dbReference type="STRING" id="314271.RB2654_01275"/>
<evidence type="ECO:0000313" key="2">
    <source>
        <dbReference type="EMBL" id="EAQ12091.1"/>
    </source>
</evidence>
<evidence type="ECO:0000313" key="3">
    <source>
        <dbReference type="Proteomes" id="UP000002931"/>
    </source>
</evidence>
<keyword evidence="2" id="KW-0378">Hydrolase</keyword>